<evidence type="ECO:0000313" key="2">
    <source>
        <dbReference type="EMBL" id="GAA1610372.1"/>
    </source>
</evidence>
<sequence>MLSPARFRQGEVHEQAHRLGRGHPRRDARPRPGRRTPTGQRLHCHRHCARHSTGGTLSPERTQALADKLAALTPAGQPTTTELLKQKLGVDDNPLSELVDQVINPADYTCTASTPVRDWLVASRADWTPQDVALVNAIRSWDPIFYDAVLWPQDAGSQFGANGQFTTATTHTFRDLRNFWDIHGADIKLVPMHGSMLLDRPRLVRLFAEGYGLPVALANEFADEIATAMNQEKFDFGNHPFFTFNAFAFAGQNIPGFTVIPAEILMGDGILAAYQALGYDDVTAQAILAHEYGHHVQFQRGLFQTTLTGPEAARRIELMADSFASYFLTHARGDALQWKRIQEFDQVFFQLGDCSFTAGSHHGTPNQRLRASEWGYGVARTAANQGHILPSLAFAGLFDRQLPTLVAPDAN</sequence>
<proteinExistence type="predicted"/>
<dbReference type="RefSeq" id="WP_344221579.1">
    <property type="nucleotide sequence ID" value="NZ_BAAAOS010000058.1"/>
</dbReference>
<feature type="region of interest" description="Disordered" evidence="1">
    <location>
        <begin position="1"/>
        <end position="43"/>
    </location>
</feature>
<organism evidence="2 3">
    <name type="scientific">Kribbella sancticallisti</name>
    <dbReference type="NCBI Taxonomy" id="460087"/>
    <lineage>
        <taxon>Bacteria</taxon>
        <taxon>Bacillati</taxon>
        <taxon>Actinomycetota</taxon>
        <taxon>Actinomycetes</taxon>
        <taxon>Propionibacteriales</taxon>
        <taxon>Kribbellaceae</taxon>
        <taxon>Kribbella</taxon>
    </lineage>
</organism>
<comment type="caution">
    <text evidence="2">The sequence shown here is derived from an EMBL/GenBank/DDBJ whole genome shotgun (WGS) entry which is preliminary data.</text>
</comment>
<evidence type="ECO:0000313" key="3">
    <source>
        <dbReference type="Proteomes" id="UP001500393"/>
    </source>
</evidence>
<keyword evidence="3" id="KW-1185">Reference proteome</keyword>
<evidence type="ECO:0000256" key="1">
    <source>
        <dbReference type="SAM" id="MobiDB-lite"/>
    </source>
</evidence>
<gene>
    <name evidence="2" type="ORF">GCM10009789_75900</name>
</gene>
<name>A0ABP4QFZ6_9ACTN</name>
<feature type="compositionally biased region" description="Basic and acidic residues" evidence="1">
    <location>
        <begin position="8"/>
        <end position="17"/>
    </location>
</feature>
<protein>
    <submittedName>
        <fullName evidence="2">Uncharacterized protein</fullName>
    </submittedName>
</protein>
<dbReference type="Proteomes" id="UP001500393">
    <property type="component" value="Unassembled WGS sequence"/>
</dbReference>
<dbReference type="EMBL" id="BAAAOS010000058">
    <property type="protein sequence ID" value="GAA1610372.1"/>
    <property type="molecule type" value="Genomic_DNA"/>
</dbReference>
<reference evidence="3" key="1">
    <citation type="journal article" date="2019" name="Int. J. Syst. Evol. Microbiol.">
        <title>The Global Catalogue of Microorganisms (GCM) 10K type strain sequencing project: providing services to taxonomists for standard genome sequencing and annotation.</title>
        <authorList>
            <consortium name="The Broad Institute Genomics Platform"/>
            <consortium name="The Broad Institute Genome Sequencing Center for Infectious Disease"/>
            <person name="Wu L."/>
            <person name="Ma J."/>
        </authorList>
    </citation>
    <scope>NUCLEOTIDE SEQUENCE [LARGE SCALE GENOMIC DNA]</scope>
    <source>
        <strain evidence="3">JCM 14969</strain>
    </source>
</reference>
<accession>A0ABP4QFZ6</accession>